<comment type="caution">
    <text evidence="2">The sequence shown here is derived from an EMBL/GenBank/DDBJ whole genome shotgun (WGS) entry which is preliminary data.</text>
</comment>
<dbReference type="RefSeq" id="WP_263414937.1">
    <property type="nucleotide sequence ID" value="NZ_BAABBH010000001.1"/>
</dbReference>
<proteinExistence type="predicted"/>
<organism evidence="2 3">
    <name type="scientific">Terriglobus aquaticus</name>
    <dbReference type="NCBI Taxonomy" id="940139"/>
    <lineage>
        <taxon>Bacteria</taxon>
        <taxon>Pseudomonadati</taxon>
        <taxon>Acidobacteriota</taxon>
        <taxon>Terriglobia</taxon>
        <taxon>Terriglobales</taxon>
        <taxon>Acidobacteriaceae</taxon>
        <taxon>Terriglobus</taxon>
    </lineage>
</organism>
<evidence type="ECO:0000256" key="1">
    <source>
        <dbReference type="SAM" id="SignalP"/>
    </source>
</evidence>
<evidence type="ECO:0000313" key="3">
    <source>
        <dbReference type="Proteomes" id="UP001634747"/>
    </source>
</evidence>
<dbReference type="Proteomes" id="UP001634747">
    <property type="component" value="Unassembled WGS sequence"/>
</dbReference>
<dbReference type="EMBL" id="JBJYXY010000001">
    <property type="protein sequence ID" value="MFN2976881.1"/>
    <property type="molecule type" value="Genomic_DNA"/>
</dbReference>
<reference evidence="2 3" key="1">
    <citation type="submission" date="2024-12" db="EMBL/GenBank/DDBJ databases">
        <authorList>
            <person name="Lee Y."/>
        </authorList>
    </citation>
    <scope>NUCLEOTIDE SEQUENCE [LARGE SCALE GENOMIC DNA]</scope>
    <source>
        <strain evidence="2 3">03SUJ4</strain>
    </source>
</reference>
<keyword evidence="3" id="KW-1185">Reference proteome</keyword>
<evidence type="ECO:0000313" key="2">
    <source>
        <dbReference type="EMBL" id="MFN2976881.1"/>
    </source>
</evidence>
<keyword evidence="1" id="KW-0732">Signal</keyword>
<sequence length="219" mass="23284">MRVAGVFVLACCAAGLQGAAALAQTQTADPVAVVIQKNRVLPGFRQALQRNFVNYEAGLSTQCKQVDLDWSASSARVLRHGMMLPSGQADGVQWEEKVPGKACGEAREYRALIVLRNGEGGIQPLLPGDGWAGPLLEHDTMLQVNAAAAVYTHDHCPVDVVHTHLASGTPSEDPKASWTETWTVHSCGKHFDVPITFTPDSTGEGTSMSVNASKIVSVP</sequence>
<gene>
    <name evidence="2" type="ORF">ACK2TP_14010</name>
</gene>
<feature type="chain" id="PRO_5046481825" evidence="1">
    <location>
        <begin position="24"/>
        <end position="219"/>
    </location>
</feature>
<accession>A0ABW9KM55</accession>
<name>A0ABW9KM55_9BACT</name>
<protein>
    <submittedName>
        <fullName evidence="2">Uncharacterized protein</fullName>
    </submittedName>
</protein>
<feature type="signal peptide" evidence="1">
    <location>
        <begin position="1"/>
        <end position="23"/>
    </location>
</feature>